<evidence type="ECO:0000256" key="1">
    <source>
        <dbReference type="PROSITE-ProRule" id="PRU00042"/>
    </source>
</evidence>
<protein>
    <recommendedName>
        <fullName evidence="3">C2H2-type domain-containing protein</fullName>
    </recommendedName>
</protein>
<dbReference type="InterPro" id="IPR013087">
    <property type="entry name" value="Znf_C2H2_type"/>
</dbReference>
<feature type="domain" description="C2H2-type" evidence="3">
    <location>
        <begin position="5"/>
        <end position="34"/>
    </location>
</feature>
<evidence type="ECO:0000313" key="4">
    <source>
        <dbReference type="EMBL" id="WRT67361.1"/>
    </source>
</evidence>
<reference evidence="4 5" key="1">
    <citation type="submission" date="2024-01" db="EMBL/GenBank/DDBJ databases">
        <title>Comparative genomics of Cryptococcus and Kwoniella reveals pathogenesis evolution and contrasting modes of karyotype evolution via chromosome fusion or intercentromeric recombination.</title>
        <authorList>
            <person name="Coelho M.A."/>
            <person name="David-Palma M."/>
            <person name="Shea T."/>
            <person name="Bowers K."/>
            <person name="McGinley-Smith S."/>
            <person name="Mohammad A.W."/>
            <person name="Gnirke A."/>
            <person name="Yurkov A.M."/>
            <person name="Nowrousian M."/>
            <person name="Sun S."/>
            <person name="Cuomo C.A."/>
            <person name="Heitman J."/>
        </authorList>
    </citation>
    <scope>NUCLEOTIDE SEQUENCE [LARGE SCALE GENOMIC DNA]</scope>
    <source>
        <strain evidence="4">CBS 11374</strain>
    </source>
</reference>
<evidence type="ECO:0000256" key="2">
    <source>
        <dbReference type="SAM" id="MobiDB-lite"/>
    </source>
</evidence>
<organism evidence="4 5">
    <name type="scientific">Kwoniella shivajii</name>
    <dbReference type="NCBI Taxonomy" id="564305"/>
    <lineage>
        <taxon>Eukaryota</taxon>
        <taxon>Fungi</taxon>
        <taxon>Dikarya</taxon>
        <taxon>Basidiomycota</taxon>
        <taxon>Agaricomycotina</taxon>
        <taxon>Tremellomycetes</taxon>
        <taxon>Tremellales</taxon>
        <taxon>Cryptococcaceae</taxon>
        <taxon>Kwoniella</taxon>
    </lineage>
</organism>
<sequence>MSSKFACQFPDCTRTFDRYTRLQAHFMDHVSGTIKYRASGRSTHVSKRTGRSQKRKREKHRSSNLRSPHPISAPLSSPIIGSAIQTPVIDLRTPSLSPDTSSSSSTHSPSSSRMEVDIDEIDIPSTSLVPQDTPRKGPTWAVAPPSLSPSPVPSPSPSPSPSLSLSLSESTESHDSEIDHVNEDHDHIDPEDDTPHTTIPNDQYANPNPSQERVSADMEQLVDTRSSNGDTDTVEDQLGNPSTPSSIPITPPRKSIFACDINSPFRQLSSAAPKSNHSDNIPEETTFSTCTRHATPSLTRSVSTSDANEIIATPNSLDRFIEDARKVLGSEGRRRRSETPCPVSKQDMAKMMGFTEGSKNLLDSISNEVLNSHPFHFTLSDNMDKDLGQVSPSTDQTYMVTSGCTCHQSDTISKPSVNNVLAEIANHIMSCPSLLQTMSTVINPSLSGDKPSSATMRSFGGNDIGGDKMRHTKRLVKQILDLSEGVKGSQREEESRYEELRKIVAKLGRIWEF</sequence>
<feature type="compositionally biased region" description="Basic and acidic residues" evidence="2">
    <location>
        <begin position="171"/>
        <end position="188"/>
    </location>
</feature>
<feature type="compositionally biased region" description="Pro residues" evidence="2">
    <location>
        <begin position="146"/>
        <end position="160"/>
    </location>
</feature>
<evidence type="ECO:0000259" key="3">
    <source>
        <dbReference type="PROSITE" id="PS50157"/>
    </source>
</evidence>
<feature type="compositionally biased region" description="Basic residues" evidence="2">
    <location>
        <begin position="44"/>
        <end position="63"/>
    </location>
</feature>
<accession>A0ABZ1D018</accession>
<proteinExistence type="predicted"/>
<name>A0ABZ1D018_9TREE</name>
<evidence type="ECO:0000313" key="5">
    <source>
        <dbReference type="Proteomes" id="UP001329825"/>
    </source>
</evidence>
<dbReference type="RefSeq" id="XP_062792101.1">
    <property type="nucleotide sequence ID" value="XM_062936050.1"/>
</dbReference>
<feature type="region of interest" description="Disordered" evidence="2">
    <location>
        <begin position="39"/>
        <end position="79"/>
    </location>
</feature>
<keyword evidence="1" id="KW-0862">Zinc</keyword>
<dbReference type="PROSITE" id="PS50157">
    <property type="entry name" value="ZINC_FINGER_C2H2_2"/>
    <property type="match status" value="1"/>
</dbReference>
<feature type="region of interest" description="Disordered" evidence="2">
    <location>
        <begin position="91"/>
        <end position="255"/>
    </location>
</feature>
<feature type="compositionally biased region" description="Polar residues" evidence="2">
    <location>
        <begin position="196"/>
        <end position="213"/>
    </location>
</feature>
<dbReference type="EMBL" id="CP141885">
    <property type="protein sequence ID" value="WRT67361.1"/>
    <property type="molecule type" value="Genomic_DNA"/>
</dbReference>
<gene>
    <name evidence="4" type="ORF">IL334_004332</name>
</gene>
<dbReference type="PROSITE" id="PS00028">
    <property type="entry name" value="ZINC_FINGER_C2H2_1"/>
    <property type="match status" value="1"/>
</dbReference>
<keyword evidence="1" id="KW-0479">Metal-binding</keyword>
<keyword evidence="1" id="KW-0863">Zinc-finger</keyword>
<dbReference type="Proteomes" id="UP001329825">
    <property type="component" value="Chromosome 5"/>
</dbReference>
<dbReference type="GeneID" id="87956463"/>
<keyword evidence="5" id="KW-1185">Reference proteome</keyword>
<feature type="compositionally biased region" description="Low complexity" evidence="2">
    <location>
        <begin position="93"/>
        <end position="112"/>
    </location>
</feature>